<name>A0A5C6TL57_FUSOC</name>
<dbReference type="PANTHER" id="PTHR35391">
    <property type="entry name" value="C2H2-TYPE DOMAIN-CONTAINING PROTEIN-RELATED"/>
    <property type="match status" value="1"/>
</dbReference>
<evidence type="ECO:0000256" key="1">
    <source>
        <dbReference type="PROSITE-ProRule" id="PRU00723"/>
    </source>
</evidence>
<feature type="compositionally biased region" description="Basic and acidic residues" evidence="2">
    <location>
        <begin position="677"/>
        <end position="693"/>
    </location>
</feature>
<feature type="compositionally biased region" description="Low complexity" evidence="2">
    <location>
        <begin position="1005"/>
        <end position="1023"/>
    </location>
</feature>
<sequence length="1354" mass="152396">MNTIAEYVSACLQEFNSLCSSPTIWTDSIPDKGTQSDISLVKLQNELSRFKIWSGNIGAHRKGRSSLDHRLRDASNIRDQVVELLEDLRESLQDAKDILTGQTTPWDQDLSPADFSDSDSDQEPFQDGASGNSELSQIFAAIVEDINCLFRLSVSIHNPSPHDRFKKACLTDTSGYEPFDVQHVCNKLSKAPKSIAERLGKAISRRRQYFKYRELHHDKLASGLELDDKDQMQSTVASSLPKKLNVNEPISLEENVDDASDAGRSQTSWATSAANPERRKIPALPAGAENGPFECPFCFMMVSIASRNHWRKHVFSDLFPYICVELGCPAPDQDFQRRHQWADHVKKYHWKTWACKLGCDKTFDSSQDMKRHLEHKHSETAELTHLDSLVAMCERPKPENEPTDCPLCNERQSTFKQYHRHVGRHQEDLALFALPHLPGEEDEKKVEPDSESEGQEAMHSEVQDELEKASSYVTRLSNESGDEATDAAERSPRYSSVYHSPRAYVIDSNDTNRIINGVIFRPSRPWKCPVLSCQYHDYGLSTEEERDHHYSDKHSETPVENTSESFNPAHFDILHLHHKKFKYTVEFPQHDIRDGRLQVSEIRALAASLTFVPDSFRHVVELSCKDTKLLIDGTPIRNYGISSGDSIKVTSPQFRKSDQFGGSPSKDPVLDNGHGTEGNRELEGKAERDNRRAEFSRELRQRVVIDSSSDQVPVPKTASDLELGGTFQASAPNQPPGEADSKVAIAPRPGVRCPTCALGGKEIWVIPGRCCGYCGTPCVDEDTLDVHDSFRATNVNDNNEERLRSTPEGPEKKEVSCPSFLVNGYCMDGAECPFIHDPAMISTSNPSSKQTNIVEPSPDPHLTMNRKELKVWKALCALEDELEVGWLPICKEAINSDDGSTKKQDERLGLINGIHSNIIRKLRGIEELSEPDIKAKRSHIVEKVDKLLARLGVDLNRQTYIFFKPLHSPPPKSYVAVPVVTLLYIRSMIMPNQSTGNTTPPEAPAPITTRTKSPSKSLSKSPSRSPPAPGELGPADDSDHDSHGDADSSIGADTESSVASVSASILEYRRSQGRTYHSDKFTANYFFPNDDQQVESMDLTHHYLTLLLDGELFLAPVKVDSIQRVLDVGTGSGIWAIEFADRYPRTEVIGTDLSPCQPQWVPPNLRFEIDDATQPWTWKEDYFSFIHVRYLFGAIKDWDGLFKEAYRCCAPGGWVQSGEADVTFRSDDGTTELEPVFKTYQKLFEDGSQILGNPFFVHDVQPKAFQDAGFTDVETVDYKFPIGGWPKDPRLAEVGRFVKATLENDLEGYTLMMWQDVCQWPKDEYQVFLMSLRKAIRNPKVHSYMTVRYVYGRK</sequence>
<feature type="region of interest" description="Disordered" evidence="2">
    <location>
        <begin position="641"/>
        <end position="693"/>
    </location>
</feature>
<accession>A0A5C6TL57</accession>
<keyword evidence="1" id="KW-0863">Zinc-finger</keyword>
<dbReference type="GO" id="GO:0008270">
    <property type="term" value="F:zinc ion binding"/>
    <property type="evidence" value="ECO:0007669"/>
    <property type="project" value="UniProtKB-KW"/>
</dbReference>
<dbReference type="InterPro" id="IPR029063">
    <property type="entry name" value="SAM-dependent_MTases_sf"/>
</dbReference>
<evidence type="ECO:0000313" key="6">
    <source>
        <dbReference type="Proteomes" id="UP000321331"/>
    </source>
</evidence>
<dbReference type="InterPro" id="IPR013087">
    <property type="entry name" value="Znf_C2H2_type"/>
</dbReference>
<organism evidence="5 6">
    <name type="scientific">Fusarium oxysporum f. sp. cubense</name>
    <dbReference type="NCBI Taxonomy" id="61366"/>
    <lineage>
        <taxon>Eukaryota</taxon>
        <taxon>Fungi</taxon>
        <taxon>Dikarya</taxon>
        <taxon>Ascomycota</taxon>
        <taxon>Pezizomycotina</taxon>
        <taxon>Sordariomycetes</taxon>
        <taxon>Hypocreomycetidae</taxon>
        <taxon>Hypocreales</taxon>
        <taxon>Nectriaceae</taxon>
        <taxon>Fusarium</taxon>
        <taxon>Fusarium oxysporum species complex</taxon>
    </lineage>
</organism>
<dbReference type="PROSITE" id="PS00028">
    <property type="entry name" value="ZINC_FINGER_C2H2_1"/>
    <property type="match status" value="1"/>
</dbReference>
<feature type="compositionally biased region" description="Polar residues" evidence="2">
    <location>
        <begin position="263"/>
        <end position="274"/>
    </location>
</feature>
<dbReference type="Pfam" id="PF26082">
    <property type="entry name" value="zf-C2H2_AcuF"/>
    <property type="match status" value="1"/>
</dbReference>
<proteinExistence type="predicted"/>
<dbReference type="EMBL" id="VMNF01000003">
    <property type="protein sequence ID" value="TXC11252.1"/>
    <property type="molecule type" value="Genomic_DNA"/>
</dbReference>
<feature type="region of interest" description="Disordered" evidence="2">
    <location>
        <begin position="994"/>
        <end position="1056"/>
    </location>
</feature>
<evidence type="ECO:0000256" key="2">
    <source>
        <dbReference type="SAM" id="MobiDB-lite"/>
    </source>
</evidence>
<feature type="domain" description="C3H1-type" evidence="3">
    <location>
        <begin position="811"/>
        <end position="839"/>
    </location>
</feature>
<feature type="compositionally biased region" description="Polar residues" evidence="2">
    <location>
        <begin position="641"/>
        <end position="654"/>
    </location>
</feature>
<evidence type="ECO:0000259" key="4">
    <source>
        <dbReference type="PROSITE" id="PS50157"/>
    </source>
</evidence>
<dbReference type="PROSITE" id="PS50103">
    <property type="entry name" value="ZF_C3H1"/>
    <property type="match status" value="1"/>
</dbReference>
<feature type="region of interest" description="Disordered" evidence="2">
    <location>
        <begin position="101"/>
        <end position="130"/>
    </location>
</feature>
<feature type="region of interest" description="Disordered" evidence="2">
    <location>
        <begin position="706"/>
        <end position="740"/>
    </location>
</feature>
<dbReference type="PROSITE" id="PS50157">
    <property type="entry name" value="ZINC_FINGER_C2H2_2"/>
    <property type="match status" value="1"/>
</dbReference>
<dbReference type="Gene3D" id="3.40.50.150">
    <property type="entry name" value="Vaccinia Virus protein VP39"/>
    <property type="match status" value="1"/>
</dbReference>
<dbReference type="CDD" id="cd02440">
    <property type="entry name" value="AdoMet_MTases"/>
    <property type="match status" value="1"/>
</dbReference>
<dbReference type="Proteomes" id="UP000321331">
    <property type="component" value="Unassembled WGS sequence"/>
</dbReference>
<feature type="compositionally biased region" description="Basic and acidic residues" evidence="2">
    <location>
        <begin position="438"/>
        <end position="448"/>
    </location>
</feature>
<feature type="domain" description="C2H2-type" evidence="4">
    <location>
        <begin position="353"/>
        <end position="382"/>
    </location>
</feature>
<comment type="caution">
    <text evidence="5">The sequence shown here is derived from an EMBL/GenBank/DDBJ whole genome shotgun (WGS) entry which is preliminary data.</text>
</comment>
<dbReference type="Pfam" id="PF00642">
    <property type="entry name" value="zf-CCCH"/>
    <property type="match status" value="1"/>
</dbReference>
<feature type="region of interest" description="Disordered" evidence="2">
    <location>
        <begin position="255"/>
        <end position="276"/>
    </location>
</feature>
<gene>
    <name evidence="5" type="ORF">FocTR4_00007637</name>
</gene>
<evidence type="ECO:0000259" key="3">
    <source>
        <dbReference type="PROSITE" id="PS50103"/>
    </source>
</evidence>
<feature type="region of interest" description="Disordered" evidence="2">
    <location>
        <begin position="438"/>
        <end position="494"/>
    </location>
</feature>
<evidence type="ECO:0008006" key="7">
    <source>
        <dbReference type="Google" id="ProtNLM"/>
    </source>
</evidence>
<feature type="compositionally biased region" description="Basic and acidic residues" evidence="2">
    <location>
        <begin position="456"/>
        <end position="468"/>
    </location>
</feature>
<dbReference type="InterPro" id="IPR058925">
    <property type="entry name" value="zf-C2H2_AcuF"/>
</dbReference>
<dbReference type="PANTHER" id="PTHR35391:SF7">
    <property type="entry name" value="C2H2-TYPE DOMAIN-CONTAINING PROTEIN"/>
    <property type="match status" value="1"/>
</dbReference>
<dbReference type="SMART" id="SM00355">
    <property type="entry name" value="ZnF_C2H2"/>
    <property type="match status" value="5"/>
</dbReference>
<keyword evidence="1" id="KW-0479">Metal-binding</keyword>
<reference evidence="5 6" key="1">
    <citation type="submission" date="2019-07" db="EMBL/GenBank/DDBJ databases">
        <title>The First High-Quality Draft Genome Sequence of the Causal Agent of the Current Panama Disease Epidemic.</title>
        <authorList>
            <person name="Warmington R.J."/>
            <person name="Kay W."/>
            <person name="Jeffries A."/>
            <person name="Bebber D."/>
            <person name="Moore K."/>
            <person name="Studholme D.J."/>
        </authorList>
    </citation>
    <scope>NUCLEOTIDE SEQUENCE [LARGE SCALE GENOMIC DNA]</scope>
    <source>
        <strain evidence="5 6">TR4</strain>
    </source>
</reference>
<dbReference type="SUPFAM" id="SSF53335">
    <property type="entry name" value="S-adenosyl-L-methionine-dependent methyltransferases"/>
    <property type="match status" value="1"/>
</dbReference>
<keyword evidence="1" id="KW-0862">Zinc</keyword>
<dbReference type="Pfam" id="PF13489">
    <property type="entry name" value="Methyltransf_23"/>
    <property type="match status" value="1"/>
</dbReference>
<evidence type="ECO:0000313" key="5">
    <source>
        <dbReference type="EMBL" id="TXC11252.1"/>
    </source>
</evidence>
<feature type="zinc finger region" description="C3H1-type" evidence="1">
    <location>
        <begin position="811"/>
        <end position="839"/>
    </location>
</feature>
<protein>
    <recommendedName>
        <fullName evidence="7">C3H1-type domain-containing protein</fullName>
    </recommendedName>
</protein>
<dbReference type="SMART" id="SM00356">
    <property type="entry name" value="ZnF_C3H1"/>
    <property type="match status" value="1"/>
</dbReference>
<dbReference type="InterPro" id="IPR000571">
    <property type="entry name" value="Znf_CCCH"/>
</dbReference>